<dbReference type="PANTHER" id="PTHR43009:SF7">
    <property type="entry name" value="HOMOGENTISATE GERANYLGERANYLTRANSFERASE, CHLOROPLASTIC"/>
    <property type="match status" value="1"/>
</dbReference>
<dbReference type="Proteomes" id="UP000464657">
    <property type="component" value="Chromosome"/>
</dbReference>
<dbReference type="InterPro" id="IPR044878">
    <property type="entry name" value="UbiA_sf"/>
</dbReference>
<evidence type="ECO:0000256" key="4">
    <source>
        <dbReference type="ARBA" id="ARBA00022679"/>
    </source>
</evidence>
<feature type="transmembrane region" description="Helical" evidence="8">
    <location>
        <begin position="139"/>
        <end position="157"/>
    </location>
</feature>
<dbReference type="KEGG" id="kan:IMCC3317_34260"/>
<feature type="transmembrane region" description="Helical" evidence="8">
    <location>
        <begin position="278"/>
        <end position="297"/>
    </location>
</feature>
<keyword evidence="10" id="KW-1185">Reference proteome</keyword>
<keyword evidence="6 8" id="KW-1133">Transmembrane helix</keyword>
<evidence type="ECO:0000256" key="6">
    <source>
        <dbReference type="ARBA" id="ARBA00022989"/>
    </source>
</evidence>
<evidence type="ECO:0000256" key="8">
    <source>
        <dbReference type="SAM" id="Phobius"/>
    </source>
</evidence>
<feature type="transmembrane region" description="Helical" evidence="8">
    <location>
        <begin position="169"/>
        <end position="189"/>
    </location>
</feature>
<feature type="transmembrane region" description="Helical" evidence="8">
    <location>
        <begin position="108"/>
        <end position="127"/>
    </location>
</feature>
<comment type="subcellular location">
    <subcellularLocation>
        <location evidence="1">Membrane</location>
        <topology evidence="1">Multi-pass membrane protein</topology>
    </subcellularLocation>
</comment>
<evidence type="ECO:0000313" key="9">
    <source>
        <dbReference type="EMBL" id="QHI38042.1"/>
    </source>
</evidence>
<keyword evidence="4 9" id="KW-0808">Transferase</keyword>
<evidence type="ECO:0000256" key="2">
    <source>
        <dbReference type="ARBA" id="ARBA00005985"/>
    </source>
</evidence>
<evidence type="ECO:0000256" key="3">
    <source>
        <dbReference type="ARBA" id="ARBA00022475"/>
    </source>
</evidence>
<dbReference type="EMBL" id="CP019288">
    <property type="protein sequence ID" value="QHI38042.1"/>
    <property type="molecule type" value="Genomic_DNA"/>
</dbReference>
<gene>
    <name evidence="9" type="primary">menA_3</name>
    <name evidence="9" type="ORF">IMCC3317_34260</name>
</gene>
<dbReference type="PANTHER" id="PTHR43009">
    <property type="entry name" value="HOMOGENTISATE SOLANESYLTRANSFERASE, CHLOROPLASTIC"/>
    <property type="match status" value="1"/>
</dbReference>
<keyword evidence="7 8" id="KW-0472">Membrane</keyword>
<evidence type="ECO:0000256" key="1">
    <source>
        <dbReference type="ARBA" id="ARBA00004141"/>
    </source>
</evidence>
<protein>
    <submittedName>
        <fullName evidence="9">1,4-dihydroxy-2-naphthoate octaprenyltransferase</fullName>
        <ecNumber evidence="9">2.5.1.74</ecNumber>
    </submittedName>
</protein>
<dbReference type="Pfam" id="PF01040">
    <property type="entry name" value="UbiA"/>
    <property type="match status" value="1"/>
</dbReference>
<comment type="similarity">
    <text evidence="2">Belongs to the UbiA prenyltransferase family.</text>
</comment>
<evidence type="ECO:0000256" key="7">
    <source>
        <dbReference type="ARBA" id="ARBA00023136"/>
    </source>
</evidence>
<reference evidence="9 10" key="1">
    <citation type="journal article" date="2013" name="Int. J. Syst. Evol. Microbiol.">
        <title>Kordia antarctica sp. nov., isolated from Antarctic seawater.</title>
        <authorList>
            <person name="Baek K."/>
            <person name="Choi A."/>
            <person name="Kang I."/>
            <person name="Lee K."/>
            <person name="Cho J.C."/>
        </authorList>
    </citation>
    <scope>NUCLEOTIDE SEQUENCE [LARGE SCALE GENOMIC DNA]</scope>
    <source>
        <strain evidence="9 10">IMCC3317</strain>
    </source>
</reference>
<dbReference type="InterPro" id="IPR000537">
    <property type="entry name" value="UbiA_prenyltransferase"/>
</dbReference>
<keyword evidence="3" id="KW-1003">Cell membrane</keyword>
<dbReference type="RefSeq" id="WP_160130609.1">
    <property type="nucleotide sequence ID" value="NZ_CP019288.1"/>
</dbReference>
<dbReference type="EC" id="2.5.1.74" evidence="9"/>
<accession>A0A7L4ZMZ9</accession>
<feature type="transmembrane region" description="Helical" evidence="8">
    <location>
        <begin position="83"/>
        <end position="102"/>
    </location>
</feature>
<dbReference type="Gene3D" id="1.10.357.140">
    <property type="entry name" value="UbiA prenyltransferase"/>
    <property type="match status" value="1"/>
</dbReference>
<evidence type="ECO:0000313" key="10">
    <source>
        <dbReference type="Proteomes" id="UP000464657"/>
    </source>
</evidence>
<feature type="transmembrane region" description="Helical" evidence="8">
    <location>
        <begin position="241"/>
        <end position="257"/>
    </location>
</feature>
<dbReference type="GO" id="GO:0046428">
    <property type="term" value="F:1,4-dihydroxy-2-naphthoate polyprenyltransferase activity"/>
    <property type="evidence" value="ECO:0007669"/>
    <property type="project" value="UniProtKB-EC"/>
</dbReference>
<dbReference type="GO" id="GO:0016020">
    <property type="term" value="C:membrane"/>
    <property type="evidence" value="ECO:0007669"/>
    <property type="project" value="UniProtKB-SubCell"/>
</dbReference>
<feature type="transmembrane region" description="Helical" evidence="8">
    <location>
        <begin position="37"/>
        <end position="56"/>
    </location>
</feature>
<feature type="transmembrane region" description="Helical" evidence="8">
    <location>
        <begin position="215"/>
        <end position="235"/>
    </location>
</feature>
<evidence type="ECO:0000256" key="5">
    <source>
        <dbReference type="ARBA" id="ARBA00022692"/>
    </source>
</evidence>
<organism evidence="9 10">
    <name type="scientific">Kordia antarctica</name>
    <dbReference type="NCBI Taxonomy" id="1218801"/>
    <lineage>
        <taxon>Bacteria</taxon>
        <taxon>Pseudomonadati</taxon>
        <taxon>Bacteroidota</taxon>
        <taxon>Flavobacteriia</taxon>
        <taxon>Flavobacteriales</taxon>
        <taxon>Flavobacteriaceae</taxon>
        <taxon>Kordia</taxon>
    </lineage>
</organism>
<name>A0A7L4ZMZ9_9FLAO</name>
<dbReference type="AlphaFoldDB" id="A0A7L4ZMZ9"/>
<sequence>MNFNHILAIIKPKVLLWFTVSTCLGFSAMILQKVPDYNFVFLVVVISLVNIGAILINDIGDIDVDMASPELSKRDRLIASGKISEKTAWSYVCIVFLLALVISIFHSIYAFVFVMIIMVFSYVYSIPPLRFCERPYGSILYWIILIGTCYIMMYITLNESIEVSIISQFSSVVFTSGVVFFIGIAEIIAKDLRDYKNDIIGGRNTFVNHLGIRKVCWVMIVTAWIGIILWGLSFFISSNPINIFSSMCIVVGIIWCIRVTTRGISLIKKYHQPLAKTLHADWTMIYAIMQILTFLAFI</sequence>
<keyword evidence="5 8" id="KW-0812">Transmembrane</keyword>
<feature type="transmembrane region" description="Helical" evidence="8">
    <location>
        <begin position="14"/>
        <end position="31"/>
    </location>
</feature>
<proteinExistence type="inferred from homology"/>